<proteinExistence type="predicted"/>
<accession>A0ABT1IH90</accession>
<name>A0ABT1IH90_9PSEU</name>
<evidence type="ECO:0000313" key="2">
    <source>
        <dbReference type="Proteomes" id="UP001205185"/>
    </source>
</evidence>
<organism evidence="1 2">
    <name type="scientific">Actinokineospora diospyrosa</name>
    <dbReference type="NCBI Taxonomy" id="103728"/>
    <lineage>
        <taxon>Bacteria</taxon>
        <taxon>Bacillati</taxon>
        <taxon>Actinomycetota</taxon>
        <taxon>Actinomycetes</taxon>
        <taxon>Pseudonocardiales</taxon>
        <taxon>Pseudonocardiaceae</taxon>
        <taxon>Actinokineospora</taxon>
    </lineage>
</organism>
<evidence type="ECO:0000313" key="1">
    <source>
        <dbReference type="EMBL" id="MCP2271926.1"/>
    </source>
</evidence>
<sequence length="153" mass="16447">MTAVLGRPTMADESGVVVRFARGQRPGTVWLERVAPTDPGTSREYEARYRREIVRGQRQSWTLGGHFTAGEAAAALSAVTGFGSTPARIAASVLDGYDRLGSDTVRHLAHVAAQVQAGRANADDTAWFHQHWTSPAHRDRCVQAAAVLIGAAR</sequence>
<dbReference type="RefSeq" id="WP_253888874.1">
    <property type="nucleotide sequence ID" value="NZ_BAAAVB010000003.1"/>
</dbReference>
<comment type="caution">
    <text evidence="1">The sequence shown here is derived from an EMBL/GenBank/DDBJ whole genome shotgun (WGS) entry which is preliminary data.</text>
</comment>
<dbReference type="EMBL" id="JAMTCO010000010">
    <property type="protein sequence ID" value="MCP2271926.1"/>
    <property type="molecule type" value="Genomic_DNA"/>
</dbReference>
<gene>
    <name evidence="1" type="ORF">LV75_004440</name>
</gene>
<reference evidence="1 2" key="1">
    <citation type="submission" date="2022-06" db="EMBL/GenBank/DDBJ databases">
        <title>Genomic Encyclopedia of Archaeal and Bacterial Type Strains, Phase II (KMG-II): from individual species to whole genera.</title>
        <authorList>
            <person name="Goeker M."/>
        </authorList>
    </citation>
    <scope>NUCLEOTIDE SEQUENCE [LARGE SCALE GENOMIC DNA]</scope>
    <source>
        <strain evidence="1 2">DSM 44255</strain>
    </source>
</reference>
<protein>
    <submittedName>
        <fullName evidence="1">Uncharacterized protein</fullName>
    </submittedName>
</protein>
<keyword evidence="2" id="KW-1185">Reference proteome</keyword>
<dbReference type="Proteomes" id="UP001205185">
    <property type="component" value="Unassembled WGS sequence"/>
</dbReference>